<protein>
    <submittedName>
        <fullName evidence="5">MarR family transcriptional regulator</fullName>
    </submittedName>
</protein>
<feature type="domain" description="HTH marR-type" evidence="4">
    <location>
        <begin position="23"/>
        <end position="158"/>
    </location>
</feature>
<dbReference type="InterPro" id="IPR036388">
    <property type="entry name" value="WH-like_DNA-bd_sf"/>
</dbReference>
<evidence type="ECO:0000313" key="5">
    <source>
        <dbReference type="EMBL" id="MER6613077.1"/>
    </source>
</evidence>
<dbReference type="PRINTS" id="PR00598">
    <property type="entry name" value="HTHMARR"/>
</dbReference>
<accession>A0ABV1UQZ8</accession>
<dbReference type="PANTHER" id="PTHR42756:SF1">
    <property type="entry name" value="TRANSCRIPTIONAL REPRESSOR OF EMRAB OPERON"/>
    <property type="match status" value="1"/>
</dbReference>
<dbReference type="Proteomes" id="UP001445472">
    <property type="component" value="Unassembled WGS sequence"/>
</dbReference>
<evidence type="ECO:0000256" key="2">
    <source>
        <dbReference type="ARBA" id="ARBA00023125"/>
    </source>
</evidence>
<dbReference type="Pfam" id="PF12802">
    <property type="entry name" value="MarR_2"/>
    <property type="match status" value="1"/>
</dbReference>
<reference evidence="5 6" key="1">
    <citation type="submission" date="2024-06" db="EMBL/GenBank/DDBJ databases">
        <title>The Natural Products Discovery Center: Release of the First 8490 Sequenced Strains for Exploring Actinobacteria Biosynthetic Diversity.</title>
        <authorList>
            <person name="Kalkreuter E."/>
            <person name="Kautsar S.A."/>
            <person name="Yang D."/>
            <person name="Bader C.D."/>
            <person name="Teijaro C.N."/>
            <person name="Fluegel L."/>
            <person name="Davis C.M."/>
            <person name="Simpson J.R."/>
            <person name="Lauterbach L."/>
            <person name="Steele A.D."/>
            <person name="Gui C."/>
            <person name="Meng S."/>
            <person name="Li G."/>
            <person name="Viehrig K."/>
            <person name="Ye F."/>
            <person name="Su P."/>
            <person name="Kiefer A.F."/>
            <person name="Nichols A."/>
            <person name="Cepeda A.J."/>
            <person name="Yan W."/>
            <person name="Fan B."/>
            <person name="Jiang Y."/>
            <person name="Adhikari A."/>
            <person name="Zheng C.-J."/>
            <person name="Schuster L."/>
            <person name="Cowan T.M."/>
            <person name="Smanski M.J."/>
            <person name="Chevrette M.G."/>
            <person name="De Carvalho L.P.S."/>
            <person name="Shen B."/>
        </authorList>
    </citation>
    <scope>NUCLEOTIDE SEQUENCE [LARGE SCALE GENOMIC DNA]</scope>
    <source>
        <strain evidence="5 6">NPDC000837</strain>
    </source>
</reference>
<evidence type="ECO:0000259" key="4">
    <source>
        <dbReference type="PROSITE" id="PS50995"/>
    </source>
</evidence>
<gene>
    <name evidence="5" type="ORF">ABT276_06790</name>
</gene>
<keyword evidence="2" id="KW-0238">DNA-binding</keyword>
<evidence type="ECO:0000256" key="3">
    <source>
        <dbReference type="ARBA" id="ARBA00023163"/>
    </source>
</evidence>
<dbReference type="Gene3D" id="1.10.10.10">
    <property type="entry name" value="Winged helix-like DNA-binding domain superfamily/Winged helix DNA-binding domain"/>
    <property type="match status" value="1"/>
</dbReference>
<organism evidence="5 6">
    <name type="scientific">Streptomyces xantholiticus</name>
    <dbReference type="NCBI Taxonomy" id="68285"/>
    <lineage>
        <taxon>Bacteria</taxon>
        <taxon>Bacillati</taxon>
        <taxon>Actinomycetota</taxon>
        <taxon>Actinomycetes</taxon>
        <taxon>Kitasatosporales</taxon>
        <taxon>Streptomycetaceae</taxon>
        <taxon>Streptomyces</taxon>
    </lineage>
</organism>
<dbReference type="PROSITE" id="PS50995">
    <property type="entry name" value="HTH_MARR_2"/>
    <property type="match status" value="1"/>
</dbReference>
<dbReference type="SUPFAM" id="SSF46785">
    <property type="entry name" value="Winged helix' DNA-binding domain"/>
    <property type="match status" value="1"/>
</dbReference>
<dbReference type="SMART" id="SM00347">
    <property type="entry name" value="HTH_MARR"/>
    <property type="match status" value="1"/>
</dbReference>
<evidence type="ECO:0000256" key="1">
    <source>
        <dbReference type="ARBA" id="ARBA00023015"/>
    </source>
</evidence>
<dbReference type="InterPro" id="IPR036390">
    <property type="entry name" value="WH_DNA-bd_sf"/>
</dbReference>
<sequence length="365" mass="39502">MADHVDLVLRQWGAQRPDLDVSPMAVIGRLSRAGRLIGTELARTFAEHGLDRASFDVLATLRRSGPAHRLSPAGLMRSAMVTSGAITQRLDRLEARGLVTRTPSESDRRVVHVELTEEGRALVDRTLPDHLATENRVLAALTDAERRTLAGTLRGLLESLGDTVAEEILSYENEFCETAPTEPTPLNRPIRIEYGGESDAAEGRPELDRALAIARDIGRSAPERAVVLTVRELGLLARTSAGLAAVADELRENGIGLEILTGPLRGVHDPHEPGAGFFGVLAEAAELDRGSRLQARKRSPRGGGRPKVIDDDMLVRARSLRDQGVPVSEIAQRLTIAAGRNAGQHPSAASLYRALAKDRQRDGER</sequence>
<dbReference type="PANTHER" id="PTHR42756">
    <property type="entry name" value="TRANSCRIPTIONAL REGULATOR, MARR"/>
    <property type="match status" value="1"/>
</dbReference>
<keyword evidence="1" id="KW-0805">Transcription regulation</keyword>
<keyword evidence="6" id="KW-1185">Reference proteome</keyword>
<evidence type="ECO:0000313" key="6">
    <source>
        <dbReference type="Proteomes" id="UP001445472"/>
    </source>
</evidence>
<name>A0ABV1UQZ8_9ACTN</name>
<proteinExistence type="predicted"/>
<dbReference type="RefSeq" id="WP_351975324.1">
    <property type="nucleotide sequence ID" value="NZ_JBEPBX010000004.1"/>
</dbReference>
<dbReference type="InterPro" id="IPR000835">
    <property type="entry name" value="HTH_MarR-typ"/>
</dbReference>
<comment type="caution">
    <text evidence="5">The sequence shown here is derived from an EMBL/GenBank/DDBJ whole genome shotgun (WGS) entry which is preliminary data.</text>
</comment>
<dbReference type="EMBL" id="JBEPBX010000004">
    <property type="protein sequence ID" value="MER6613077.1"/>
    <property type="molecule type" value="Genomic_DNA"/>
</dbReference>
<keyword evidence="3" id="KW-0804">Transcription</keyword>